<protein>
    <submittedName>
        <fullName evidence="8">Aldose reductase</fullName>
    </submittedName>
</protein>
<evidence type="ECO:0000256" key="3">
    <source>
        <dbReference type="ARBA" id="ARBA00023002"/>
    </source>
</evidence>
<dbReference type="GO" id="GO:0016491">
    <property type="term" value="F:oxidoreductase activity"/>
    <property type="evidence" value="ECO:0007669"/>
    <property type="project" value="UniProtKB-KW"/>
</dbReference>
<keyword evidence="9" id="KW-1185">Reference proteome</keyword>
<proteinExistence type="inferred from homology"/>
<keyword evidence="2" id="KW-0521">NADP</keyword>
<dbReference type="OrthoDB" id="416253at2759"/>
<dbReference type="FunFam" id="3.20.20.100:FF:000006">
    <property type="entry name" value="Aldo-keto reductase family 1 member A1"/>
    <property type="match status" value="1"/>
</dbReference>
<accession>A0A1D2N3D7</accession>
<evidence type="ECO:0000259" key="7">
    <source>
        <dbReference type="Pfam" id="PF00248"/>
    </source>
</evidence>
<dbReference type="Gene3D" id="3.20.20.100">
    <property type="entry name" value="NADP-dependent oxidoreductase domain"/>
    <property type="match status" value="1"/>
</dbReference>
<evidence type="ECO:0000313" key="8">
    <source>
        <dbReference type="EMBL" id="ODM99796.1"/>
    </source>
</evidence>
<dbReference type="InterPro" id="IPR023210">
    <property type="entry name" value="NADP_OxRdtase_dom"/>
</dbReference>
<comment type="caution">
    <text evidence="8">The sequence shown here is derived from an EMBL/GenBank/DDBJ whole genome shotgun (WGS) entry which is preliminary data.</text>
</comment>
<keyword evidence="3" id="KW-0560">Oxidoreductase</keyword>
<evidence type="ECO:0000256" key="1">
    <source>
        <dbReference type="ARBA" id="ARBA00007905"/>
    </source>
</evidence>
<reference evidence="8 9" key="1">
    <citation type="journal article" date="2016" name="Genome Biol. Evol.">
        <title>Gene Family Evolution Reflects Adaptation to Soil Environmental Stressors in the Genome of the Collembolan Orchesella cincta.</title>
        <authorList>
            <person name="Faddeeva-Vakhrusheva A."/>
            <person name="Derks M.F."/>
            <person name="Anvar S.Y."/>
            <person name="Agamennone V."/>
            <person name="Suring W."/>
            <person name="Smit S."/>
            <person name="van Straalen N.M."/>
            <person name="Roelofs D."/>
        </authorList>
    </citation>
    <scope>NUCLEOTIDE SEQUENCE [LARGE SCALE GENOMIC DNA]</scope>
    <source>
        <tissue evidence="8">Mixed pool</tissue>
    </source>
</reference>
<dbReference type="PIRSF" id="PIRSF000097">
    <property type="entry name" value="AKR"/>
    <property type="match status" value="1"/>
</dbReference>
<dbReference type="Pfam" id="PF00248">
    <property type="entry name" value="Aldo_ket_red"/>
    <property type="match status" value="1"/>
</dbReference>
<comment type="similarity">
    <text evidence="1">Belongs to the aldo/keto reductase family.</text>
</comment>
<evidence type="ECO:0000313" key="9">
    <source>
        <dbReference type="Proteomes" id="UP000094527"/>
    </source>
</evidence>
<feature type="active site" description="Proton donor" evidence="4">
    <location>
        <position position="52"/>
    </location>
</feature>
<dbReference type="InterPro" id="IPR018170">
    <property type="entry name" value="Aldo/ket_reductase_CS"/>
</dbReference>
<name>A0A1D2N3D7_ORCCI</name>
<gene>
    <name evidence="8" type="ORF">Ocin01_06888</name>
</gene>
<dbReference type="EMBL" id="LJIJ01000255">
    <property type="protein sequence ID" value="ODM99796.1"/>
    <property type="molecule type" value="Genomic_DNA"/>
</dbReference>
<evidence type="ECO:0000256" key="2">
    <source>
        <dbReference type="ARBA" id="ARBA00022857"/>
    </source>
</evidence>
<dbReference type="Proteomes" id="UP000094527">
    <property type="component" value="Unassembled WGS sequence"/>
</dbReference>
<evidence type="ECO:0000256" key="5">
    <source>
        <dbReference type="PIRSR" id="PIRSR000097-2"/>
    </source>
</evidence>
<dbReference type="InterPro" id="IPR020471">
    <property type="entry name" value="AKR"/>
</dbReference>
<dbReference type="SUPFAM" id="SSF51430">
    <property type="entry name" value="NAD(P)-linked oxidoreductase"/>
    <property type="match status" value="1"/>
</dbReference>
<dbReference type="PROSITE" id="PS00062">
    <property type="entry name" value="ALDOKETO_REDUCTASE_2"/>
    <property type="match status" value="1"/>
</dbReference>
<sequence length="320" mass="35902">MAAVVPTLKLNSGRDMLQLGLGTWQSQPGEVTKSVIIAIEAGYRHIDGARIYQNEPEVGAAIKAKIDDGTVKREDLFVVSKLWDNAHRPDCVLPAIKKTLSDLGLEYLDMYLIHWPMGLQPTDELIPRDANGDCIIDNETNLIDTWKQMEELVKLGLTKSIGVSNFNSQQIQNILDNGTIPPSNNQIEMHPYFIQTKLVEFCKEKGIVVTAYSPFGCPTHPSAKPGDPKLLEEPKLIEIGKKYGKGPNHVILRWLLQKGVVTIPKSVTKSRIIDNFNVFDFTLTDEDIKAVESLDKGRDGRINTELFLKKSKDYPFDIEF</sequence>
<evidence type="ECO:0000256" key="4">
    <source>
        <dbReference type="PIRSR" id="PIRSR000097-1"/>
    </source>
</evidence>
<organism evidence="8 9">
    <name type="scientific">Orchesella cincta</name>
    <name type="common">Springtail</name>
    <name type="synonym">Podura cincta</name>
    <dbReference type="NCBI Taxonomy" id="48709"/>
    <lineage>
        <taxon>Eukaryota</taxon>
        <taxon>Metazoa</taxon>
        <taxon>Ecdysozoa</taxon>
        <taxon>Arthropoda</taxon>
        <taxon>Hexapoda</taxon>
        <taxon>Collembola</taxon>
        <taxon>Entomobryomorpha</taxon>
        <taxon>Entomobryoidea</taxon>
        <taxon>Orchesellidae</taxon>
        <taxon>Orchesellinae</taxon>
        <taxon>Orchesella</taxon>
    </lineage>
</organism>
<feature type="binding site" evidence="5">
    <location>
        <position position="114"/>
    </location>
    <ligand>
        <name>substrate</name>
    </ligand>
</feature>
<dbReference type="STRING" id="48709.A0A1D2N3D7"/>
<feature type="site" description="Lowers pKa of active site Tyr" evidence="6">
    <location>
        <position position="81"/>
    </location>
</feature>
<evidence type="ECO:0000256" key="6">
    <source>
        <dbReference type="PIRSR" id="PIRSR000097-3"/>
    </source>
</evidence>
<dbReference type="PRINTS" id="PR00069">
    <property type="entry name" value="ALDKETRDTASE"/>
</dbReference>
<dbReference type="InterPro" id="IPR036812">
    <property type="entry name" value="NAD(P)_OxRdtase_dom_sf"/>
</dbReference>
<feature type="domain" description="NADP-dependent oxidoreductase" evidence="7">
    <location>
        <begin position="19"/>
        <end position="295"/>
    </location>
</feature>
<dbReference type="AlphaFoldDB" id="A0A1D2N3D7"/>
<dbReference type="PANTHER" id="PTHR11732">
    <property type="entry name" value="ALDO/KETO REDUCTASE"/>
    <property type="match status" value="1"/>
</dbReference>
<dbReference type="PROSITE" id="PS00798">
    <property type="entry name" value="ALDOKETO_REDUCTASE_1"/>
    <property type="match status" value="1"/>
</dbReference>
<dbReference type="OMA" id="VAKKHER"/>